<evidence type="ECO:0000256" key="3">
    <source>
        <dbReference type="ARBA" id="ARBA00023002"/>
    </source>
</evidence>
<proteinExistence type="inferred from homology"/>
<dbReference type="GO" id="GO:0016491">
    <property type="term" value="F:oxidoreductase activity"/>
    <property type="evidence" value="ECO:0007669"/>
    <property type="project" value="UniProtKB-KW"/>
</dbReference>
<dbReference type="EMBL" id="OV725077">
    <property type="protein sequence ID" value="CAH1390867.1"/>
    <property type="molecule type" value="Genomic_DNA"/>
</dbReference>
<feature type="domain" description="NADP-dependent oxidoreductase" evidence="7">
    <location>
        <begin position="20"/>
        <end position="307"/>
    </location>
</feature>
<dbReference type="PIRSF" id="PIRSF000097">
    <property type="entry name" value="AKR"/>
    <property type="match status" value="1"/>
</dbReference>
<dbReference type="InterPro" id="IPR020471">
    <property type="entry name" value="AKR"/>
</dbReference>
<dbReference type="InterPro" id="IPR018170">
    <property type="entry name" value="Aldo/ket_reductase_CS"/>
</dbReference>
<dbReference type="PROSITE" id="PS00063">
    <property type="entry name" value="ALDOKETO_REDUCTASE_3"/>
    <property type="match status" value="1"/>
</dbReference>
<evidence type="ECO:0000256" key="2">
    <source>
        <dbReference type="ARBA" id="ARBA00022857"/>
    </source>
</evidence>
<keyword evidence="3" id="KW-0560">Oxidoreductase</keyword>
<dbReference type="PROSITE" id="PS00798">
    <property type="entry name" value="ALDOKETO_REDUCTASE_1"/>
    <property type="match status" value="1"/>
</dbReference>
<reference evidence="8" key="1">
    <citation type="submission" date="2022-01" db="EMBL/GenBank/DDBJ databases">
        <authorList>
            <person name="King R."/>
        </authorList>
    </citation>
    <scope>NUCLEOTIDE SEQUENCE</scope>
</reference>
<evidence type="ECO:0000313" key="9">
    <source>
        <dbReference type="Proteomes" id="UP001152798"/>
    </source>
</evidence>
<dbReference type="InterPro" id="IPR023210">
    <property type="entry name" value="NADP_OxRdtase_dom"/>
</dbReference>
<evidence type="ECO:0000259" key="7">
    <source>
        <dbReference type="Pfam" id="PF00248"/>
    </source>
</evidence>
<evidence type="ECO:0000256" key="1">
    <source>
        <dbReference type="ARBA" id="ARBA00007905"/>
    </source>
</evidence>
<dbReference type="Gene3D" id="3.20.20.100">
    <property type="entry name" value="NADP-dependent oxidoreductase domain"/>
    <property type="match status" value="1"/>
</dbReference>
<sequence>MTRLTPNSVVSVGNMRMPIIGLGTWMSTPEEIDIALNAAIDAGYRHIDTAFAYFNEAAIGSSLKKIFESGKITREELFITTKLPMPGNRYEDVEVFLKKSLEDLQLDYLDLYLVHFPAGMVNKDMSNIFPTDDDGKPMIDRSTDLLELWKGMEAQVDEGRTKNIGISNFNKNQIQKILDNCRIRPANLQVELHINLQQKELVSFCKENGVTVVAYSPLGSSGYKTFLEKGGISTEGARVLHPMEDPVIKEIAKNHNKQPSHVLLRYLIEYGVAVIPKSTNPSRIKKNFDIFDFKLTEEEFEKISALDRGEGGRILGGRGMVGFFNLLEDHPEYPFPK</sequence>
<evidence type="ECO:0000256" key="6">
    <source>
        <dbReference type="PIRSR" id="PIRSR000097-3"/>
    </source>
</evidence>
<feature type="active site" description="Proton donor" evidence="4">
    <location>
        <position position="53"/>
    </location>
</feature>
<protein>
    <recommendedName>
        <fullName evidence="7">NADP-dependent oxidoreductase domain-containing protein</fullName>
    </recommendedName>
</protein>
<dbReference type="Proteomes" id="UP001152798">
    <property type="component" value="Chromosome 1"/>
</dbReference>
<comment type="similarity">
    <text evidence="1">Belongs to the aldo/keto reductase family.</text>
</comment>
<organism evidence="8 9">
    <name type="scientific">Nezara viridula</name>
    <name type="common">Southern green stink bug</name>
    <name type="synonym">Cimex viridulus</name>
    <dbReference type="NCBI Taxonomy" id="85310"/>
    <lineage>
        <taxon>Eukaryota</taxon>
        <taxon>Metazoa</taxon>
        <taxon>Ecdysozoa</taxon>
        <taxon>Arthropoda</taxon>
        <taxon>Hexapoda</taxon>
        <taxon>Insecta</taxon>
        <taxon>Pterygota</taxon>
        <taxon>Neoptera</taxon>
        <taxon>Paraneoptera</taxon>
        <taxon>Hemiptera</taxon>
        <taxon>Heteroptera</taxon>
        <taxon>Panheteroptera</taxon>
        <taxon>Pentatomomorpha</taxon>
        <taxon>Pentatomoidea</taxon>
        <taxon>Pentatomidae</taxon>
        <taxon>Pentatominae</taxon>
        <taxon>Nezara</taxon>
    </lineage>
</organism>
<dbReference type="SUPFAM" id="SSF51430">
    <property type="entry name" value="NAD(P)-linked oxidoreductase"/>
    <property type="match status" value="1"/>
</dbReference>
<gene>
    <name evidence="8" type="ORF">NEZAVI_LOCUS1989</name>
</gene>
<evidence type="ECO:0000256" key="5">
    <source>
        <dbReference type="PIRSR" id="PIRSR000097-2"/>
    </source>
</evidence>
<dbReference type="PROSITE" id="PS00062">
    <property type="entry name" value="ALDOKETO_REDUCTASE_2"/>
    <property type="match status" value="1"/>
</dbReference>
<evidence type="ECO:0000313" key="8">
    <source>
        <dbReference type="EMBL" id="CAH1390867.1"/>
    </source>
</evidence>
<dbReference type="OrthoDB" id="416253at2759"/>
<dbReference type="InterPro" id="IPR036812">
    <property type="entry name" value="NAD(P)_OxRdtase_dom_sf"/>
</dbReference>
<keyword evidence="9" id="KW-1185">Reference proteome</keyword>
<evidence type="ECO:0000256" key="4">
    <source>
        <dbReference type="PIRSR" id="PIRSR000097-1"/>
    </source>
</evidence>
<feature type="site" description="Lowers pKa of active site Tyr" evidence="6">
    <location>
        <position position="82"/>
    </location>
</feature>
<name>A0A9P0E9A2_NEZVI</name>
<dbReference type="Pfam" id="PF00248">
    <property type="entry name" value="Aldo_ket_red"/>
    <property type="match status" value="1"/>
</dbReference>
<accession>A0A9P0E9A2</accession>
<dbReference type="AlphaFoldDB" id="A0A9P0E9A2"/>
<keyword evidence="2" id="KW-0521">NADP</keyword>
<dbReference type="PANTHER" id="PTHR11732">
    <property type="entry name" value="ALDO/KETO REDUCTASE"/>
    <property type="match status" value="1"/>
</dbReference>
<feature type="binding site" evidence="5">
    <location>
        <position position="115"/>
    </location>
    <ligand>
        <name>substrate</name>
    </ligand>
</feature>
<dbReference type="PRINTS" id="PR00069">
    <property type="entry name" value="ALDKETRDTASE"/>
</dbReference>
<dbReference type="FunFam" id="3.20.20.100:FF:000006">
    <property type="entry name" value="Aldo-keto reductase family 1 member A1"/>
    <property type="match status" value="1"/>
</dbReference>